<sequence length="51" mass="5498">MQAVLKKRGNMKDSAPMAQTGRTPYAHGLALKAMKEHAHNGRAYQADDCAG</sequence>
<protein>
    <submittedName>
        <fullName evidence="2">Uncharacterized protein</fullName>
    </submittedName>
</protein>
<evidence type="ECO:0000256" key="1">
    <source>
        <dbReference type="SAM" id="MobiDB-lite"/>
    </source>
</evidence>
<dbReference type="STRING" id="104102.AtDm6_0064"/>
<organism evidence="2 3">
    <name type="scientific">Acetobacter tropicalis</name>
    <dbReference type="NCBI Taxonomy" id="104102"/>
    <lineage>
        <taxon>Bacteria</taxon>
        <taxon>Pseudomonadati</taxon>
        <taxon>Pseudomonadota</taxon>
        <taxon>Alphaproteobacteria</taxon>
        <taxon>Acetobacterales</taxon>
        <taxon>Acetobacteraceae</taxon>
        <taxon>Acetobacter</taxon>
    </lineage>
</organism>
<dbReference type="AlphaFoldDB" id="A0A094YXI5"/>
<reference evidence="2 3" key="1">
    <citation type="submission" date="2014-06" db="EMBL/GenBank/DDBJ databases">
        <title>Functional and comparative genomic analyses of the Drosophila gut microbiota identify candidate symbiosis factors.</title>
        <authorList>
            <person name="Newell P.D."/>
            <person name="Chaston J.M."/>
            <person name="Douglas A.E."/>
        </authorList>
    </citation>
    <scope>NUCLEOTIDE SEQUENCE [LARGE SCALE GENOMIC DNA]</scope>
    <source>
        <strain evidence="2 3">DmCS_006</strain>
    </source>
</reference>
<gene>
    <name evidence="2" type="ORF">AtDm6_0064</name>
</gene>
<dbReference type="PATRIC" id="fig|104102.7.peg.63"/>
<proteinExistence type="predicted"/>
<comment type="caution">
    <text evidence="2">The sequence shown here is derived from an EMBL/GenBank/DDBJ whole genome shotgun (WGS) entry which is preliminary data.</text>
</comment>
<accession>A0A094YXI5</accession>
<evidence type="ECO:0000313" key="2">
    <source>
        <dbReference type="EMBL" id="KGB26700.1"/>
    </source>
</evidence>
<dbReference type="EMBL" id="JOKM01000002">
    <property type="protein sequence ID" value="KGB26700.1"/>
    <property type="molecule type" value="Genomic_DNA"/>
</dbReference>
<name>A0A094YXI5_9PROT</name>
<dbReference type="Proteomes" id="UP000029448">
    <property type="component" value="Unassembled WGS sequence"/>
</dbReference>
<keyword evidence="3" id="KW-1185">Reference proteome</keyword>
<evidence type="ECO:0000313" key="3">
    <source>
        <dbReference type="Proteomes" id="UP000029448"/>
    </source>
</evidence>
<feature type="region of interest" description="Disordered" evidence="1">
    <location>
        <begin position="1"/>
        <end position="21"/>
    </location>
</feature>